<dbReference type="AlphaFoldDB" id="A0AAV4DNI0"/>
<sequence length="166" mass="18501">MGKTTTRLPESLSYGHSPFFTSTNPSQTIVDGGGISQVYSMNVPEGDNNLAWTINKMGQNIDPCNVVLNGSQYVHGIDKGVQLLNKAGQGLLFLSLDVPTVLIGTDDHVDSPFPVPLQPLPCSSVKIMTMSFNIYNNIWNTNYIYWYPYENEDADFKARFAIRFKN</sequence>
<dbReference type="EMBL" id="BLXT01008064">
    <property type="protein sequence ID" value="GFO45696.1"/>
    <property type="molecule type" value="Genomic_DNA"/>
</dbReference>
<protein>
    <submittedName>
        <fullName evidence="1">Coiled-coil domain-containing protein 90b, mitochondrial</fullName>
    </submittedName>
</protein>
<comment type="caution">
    <text evidence="1">The sequence shown here is derived from an EMBL/GenBank/DDBJ whole genome shotgun (WGS) entry which is preliminary data.</text>
</comment>
<keyword evidence="2" id="KW-1185">Reference proteome</keyword>
<dbReference type="Proteomes" id="UP000735302">
    <property type="component" value="Unassembled WGS sequence"/>
</dbReference>
<organism evidence="1 2">
    <name type="scientific">Plakobranchus ocellatus</name>
    <dbReference type="NCBI Taxonomy" id="259542"/>
    <lineage>
        <taxon>Eukaryota</taxon>
        <taxon>Metazoa</taxon>
        <taxon>Spiralia</taxon>
        <taxon>Lophotrochozoa</taxon>
        <taxon>Mollusca</taxon>
        <taxon>Gastropoda</taxon>
        <taxon>Heterobranchia</taxon>
        <taxon>Euthyneura</taxon>
        <taxon>Panpulmonata</taxon>
        <taxon>Sacoglossa</taxon>
        <taxon>Placobranchoidea</taxon>
        <taxon>Plakobranchidae</taxon>
        <taxon>Plakobranchus</taxon>
    </lineage>
</organism>
<evidence type="ECO:0000313" key="2">
    <source>
        <dbReference type="Proteomes" id="UP000735302"/>
    </source>
</evidence>
<reference evidence="1 2" key="1">
    <citation type="journal article" date="2021" name="Elife">
        <title>Chloroplast acquisition without the gene transfer in kleptoplastic sea slugs, Plakobranchus ocellatus.</title>
        <authorList>
            <person name="Maeda T."/>
            <person name="Takahashi S."/>
            <person name="Yoshida T."/>
            <person name="Shimamura S."/>
            <person name="Takaki Y."/>
            <person name="Nagai Y."/>
            <person name="Toyoda A."/>
            <person name="Suzuki Y."/>
            <person name="Arimoto A."/>
            <person name="Ishii H."/>
            <person name="Satoh N."/>
            <person name="Nishiyama T."/>
            <person name="Hasebe M."/>
            <person name="Maruyama T."/>
            <person name="Minagawa J."/>
            <person name="Obokata J."/>
            <person name="Shigenobu S."/>
        </authorList>
    </citation>
    <scope>NUCLEOTIDE SEQUENCE [LARGE SCALE GENOMIC DNA]</scope>
</reference>
<accession>A0AAV4DNI0</accession>
<evidence type="ECO:0000313" key="1">
    <source>
        <dbReference type="EMBL" id="GFO45696.1"/>
    </source>
</evidence>
<proteinExistence type="predicted"/>
<gene>
    <name evidence="1" type="ORF">PoB_007220100</name>
</gene>
<name>A0AAV4DNI0_9GAST</name>